<evidence type="ECO:0000313" key="3">
    <source>
        <dbReference type="Proteomes" id="UP000824202"/>
    </source>
</evidence>
<accession>A0A9D1UZ84</accession>
<evidence type="ECO:0000313" key="2">
    <source>
        <dbReference type="EMBL" id="HIX03109.1"/>
    </source>
</evidence>
<evidence type="ECO:0000259" key="1">
    <source>
        <dbReference type="Pfam" id="PF01814"/>
    </source>
</evidence>
<dbReference type="EMBL" id="DXFT01000063">
    <property type="protein sequence ID" value="HIX03109.1"/>
    <property type="molecule type" value="Genomic_DNA"/>
</dbReference>
<name>A0A9D1UZ84_9BACT</name>
<dbReference type="Gene3D" id="1.20.120.520">
    <property type="entry name" value="nmb1532 protein domain like"/>
    <property type="match status" value="1"/>
</dbReference>
<dbReference type="Pfam" id="PF01814">
    <property type="entry name" value="Hemerythrin"/>
    <property type="match status" value="1"/>
</dbReference>
<gene>
    <name evidence="2" type="ORF">H9863_03210</name>
</gene>
<reference evidence="2" key="1">
    <citation type="journal article" date="2021" name="PeerJ">
        <title>Extensive microbial diversity within the chicken gut microbiome revealed by metagenomics and culture.</title>
        <authorList>
            <person name="Gilroy R."/>
            <person name="Ravi A."/>
            <person name="Getino M."/>
            <person name="Pursley I."/>
            <person name="Horton D.L."/>
            <person name="Alikhan N.F."/>
            <person name="Baker D."/>
            <person name="Gharbi K."/>
            <person name="Hall N."/>
            <person name="Watson M."/>
            <person name="Adriaenssens E.M."/>
            <person name="Foster-Nyarko E."/>
            <person name="Jarju S."/>
            <person name="Secka A."/>
            <person name="Antonio M."/>
            <person name="Oren A."/>
            <person name="Chaudhuri R.R."/>
            <person name="La Ragione R."/>
            <person name="Hildebrand F."/>
            <person name="Pallen M.J."/>
        </authorList>
    </citation>
    <scope>NUCLEOTIDE SEQUENCE</scope>
    <source>
        <strain evidence="2">23274</strain>
    </source>
</reference>
<dbReference type="AlphaFoldDB" id="A0A9D1UZ84"/>
<feature type="domain" description="Hemerythrin-like" evidence="1">
    <location>
        <begin position="83"/>
        <end position="222"/>
    </location>
</feature>
<reference evidence="2" key="2">
    <citation type="submission" date="2021-04" db="EMBL/GenBank/DDBJ databases">
        <authorList>
            <person name="Gilroy R."/>
        </authorList>
    </citation>
    <scope>NUCLEOTIDE SEQUENCE</scope>
    <source>
        <strain evidence="2">23274</strain>
    </source>
</reference>
<organism evidence="2 3">
    <name type="scientific">Candidatus Odoribacter faecigallinarum</name>
    <dbReference type="NCBI Taxonomy" id="2838706"/>
    <lineage>
        <taxon>Bacteria</taxon>
        <taxon>Pseudomonadati</taxon>
        <taxon>Bacteroidota</taxon>
        <taxon>Bacteroidia</taxon>
        <taxon>Bacteroidales</taxon>
        <taxon>Odoribacteraceae</taxon>
        <taxon>Odoribacter</taxon>
    </lineage>
</organism>
<dbReference type="Proteomes" id="UP000824202">
    <property type="component" value="Unassembled WGS sequence"/>
</dbReference>
<comment type="caution">
    <text evidence="2">The sequence shown here is derived from an EMBL/GenBank/DDBJ whole genome shotgun (WGS) entry which is preliminary data.</text>
</comment>
<protein>
    <submittedName>
        <fullName evidence="2">Hemerythrin domain-containing protein</fullName>
    </submittedName>
</protein>
<dbReference type="InterPro" id="IPR012312">
    <property type="entry name" value="Hemerythrin-like"/>
</dbReference>
<proteinExistence type="predicted"/>
<sequence length="235" mass="27228">MNKNMKYAGTDKMSDLICENYNLLLVMSRFGLSLGFGDKTVEQVCEQQGVHTGTFLAVVNFMDDECCVADDFRKELSIEALMDYLKRAHTYFLDFKLQAIRNKLVQAFECPEGEMAALVLKFYDAYVGEVEVHMGYENQVVFQYVERLLHGEMPQEYNIGVFSKRHNQIETKLTEFKNILVKYNPVKANSNLLNDVLFDIYACEKDLSSHCRVEDYMFVPLIMELEKKIQENARG</sequence>